<evidence type="ECO:0000256" key="3">
    <source>
        <dbReference type="ARBA" id="ARBA00022679"/>
    </source>
</evidence>
<dbReference type="InterPro" id="IPR043001">
    <property type="entry name" value="IP5_2-K_N_lobe"/>
</dbReference>
<dbReference type="EC" id="2.7.1.158" evidence="2 7"/>
<keyword evidence="9" id="KW-1185">Reference proteome</keyword>
<keyword evidence="3 7" id="KW-0808">Transferase</keyword>
<keyword evidence="6 7" id="KW-0067">ATP-binding</keyword>
<evidence type="ECO:0000256" key="2">
    <source>
        <dbReference type="ARBA" id="ARBA00012023"/>
    </source>
</evidence>
<name>A0ABD1ERN5_HYPHA</name>
<comment type="similarity">
    <text evidence="1">Belongs to the IPK1 type 2 family.</text>
</comment>
<dbReference type="AlphaFoldDB" id="A0ABD1ERN5"/>
<proteinExistence type="inferred from homology"/>
<evidence type="ECO:0000256" key="5">
    <source>
        <dbReference type="ARBA" id="ARBA00022777"/>
    </source>
</evidence>
<evidence type="ECO:0000256" key="1">
    <source>
        <dbReference type="ARBA" id="ARBA00007229"/>
    </source>
</evidence>
<dbReference type="Proteomes" id="UP001566132">
    <property type="component" value="Unassembled WGS sequence"/>
</dbReference>
<dbReference type="GO" id="GO:0035299">
    <property type="term" value="F:inositol-1,3,4,5,6-pentakisphosphate 2-kinase activity"/>
    <property type="evidence" value="ECO:0007669"/>
    <property type="project" value="UniProtKB-EC"/>
</dbReference>
<dbReference type="PANTHER" id="PTHR14456">
    <property type="entry name" value="INOSITOL POLYPHOSPHATE KINASE 1"/>
    <property type="match status" value="1"/>
</dbReference>
<comment type="caution">
    <text evidence="8">The sequence shown here is derived from an EMBL/GenBank/DDBJ whole genome shotgun (WGS) entry which is preliminary data.</text>
</comment>
<dbReference type="Gene3D" id="3.30.200.110">
    <property type="entry name" value="Inositol-pentakisphosphate 2-kinase, N-lobe"/>
    <property type="match status" value="1"/>
</dbReference>
<comment type="domain">
    <text evidence="7">The EXKPK motif is conserved in inositol-pentakisphosphate 2-kinases of both family 1 and 2.</text>
</comment>
<dbReference type="EMBL" id="JBDJPC010000005">
    <property type="protein sequence ID" value="KAL1501430.1"/>
    <property type="molecule type" value="Genomic_DNA"/>
</dbReference>
<dbReference type="PANTHER" id="PTHR14456:SF2">
    <property type="entry name" value="INOSITOL-PENTAKISPHOSPHATE 2-KINASE"/>
    <property type="match status" value="1"/>
</dbReference>
<comment type="function">
    <text evidence="7">Phosphorylates Ins(1,3,4,5,6)P5 at position 2 to form Ins(1,2,3,4,5,6)P6 (InsP6 or phytate).</text>
</comment>
<accession>A0ABD1ERN5</accession>
<dbReference type="InterPro" id="IPR009286">
    <property type="entry name" value="Ins_P5_2-kin"/>
</dbReference>
<evidence type="ECO:0000313" key="9">
    <source>
        <dbReference type="Proteomes" id="UP001566132"/>
    </source>
</evidence>
<sequence length="391" mass="46087">MSLYESTVPNFTMSDKWCYRGEGNNSLVISLPESRHILRIHKIEKPKSIFQWIIQHIVDFIDWYGGKGLRDEIRDFNFYCKLMRPLIGYTYTSESMVLLLSRKQIKIFKDYIDQQRPAYRKKKTLQIGRATLFRDFAFLPRQFDQLEFKGQTYAVEIKPKQGWRAETERHYPECLFCMNQYLKLEKEKIQSRTNYCPEELFSGDKTRMTKTLKNLINEPQNNFRIFKNGSICYDDKQKNTHIFNEIFDSNSSREVLIEEFSNFLQTCLTTVIETNENMLNCQCDICLKFKSDNLPRGSVLDQILSVQKLDQEGTVSIHNKLLEIDKLEDYTFIEKLLVRLCTTNNICSLSLIVNISRSSKNELIFLPYLVSAIAKDCSLMITFQKIEEPVR</sequence>
<keyword evidence="4 7" id="KW-0547">Nucleotide-binding</keyword>
<dbReference type="GO" id="GO:0005524">
    <property type="term" value="F:ATP binding"/>
    <property type="evidence" value="ECO:0007669"/>
    <property type="project" value="UniProtKB-KW"/>
</dbReference>
<evidence type="ECO:0000256" key="4">
    <source>
        <dbReference type="ARBA" id="ARBA00022741"/>
    </source>
</evidence>
<reference evidence="8 9" key="1">
    <citation type="submission" date="2024-05" db="EMBL/GenBank/DDBJ databases">
        <title>Genetic variation in Jamaican populations of the coffee berry borer (Hypothenemus hampei).</title>
        <authorList>
            <person name="Errbii M."/>
            <person name="Myrie A."/>
        </authorList>
    </citation>
    <scope>NUCLEOTIDE SEQUENCE [LARGE SCALE GENOMIC DNA]</scope>
    <source>
        <strain evidence="8">JA-Hopewell-2020-01-JO</strain>
        <tissue evidence="8">Whole body</tissue>
    </source>
</reference>
<organism evidence="8 9">
    <name type="scientific">Hypothenemus hampei</name>
    <name type="common">Coffee berry borer</name>
    <dbReference type="NCBI Taxonomy" id="57062"/>
    <lineage>
        <taxon>Eukaryota</taxon>
        <taxon>Metazoa</taxon>
        <taxon>Ecdysozoa</taxon>
        <taxon>Arthropoda</taxon>
        <taxon>Hexapoda</taxon>
        <taxon>Insecta</taxon>
        <taxon>Pterygota</taxon>
        <taxon>Neoptera</taxon>
        <taxon>Endopterygota</taxon>
        <taxon>Coleoptera</taxon>
        <taxon>Polyphaga</taxon>
        <taxon>Cucujiformia</taxon>
        <taxon>Curculionidae</taxon>
        <taxon>Scolytinae</taxon>
        <taxon>Hypothenemus</taxon>
    </lineage>
</organism>
<evidence type="ECO:0000256" key="7">
    <source>
        <dbReference type="RuleBase" id="RU364126"/>
    </source>
</evidence>
<evidence type="ECO:0000256" key="6">
    <source>
        <dbReference type="ARBA" id="ARBA00022840"/>
    </source>
</evidence>
<evidence type="ECO:0000313" key="8">
    <source>
        <dbReference type="EMBL" id="KAL1501430.1"/>
    </source>
</evidence>
<comment type="catalytic activity">
    <reaction evidence="7">
        <text>1D-myo-inositol 1,3,4,5,6-pentakisphosphate + ATP = 1D-myo-inositol hexakisphosphate + ADP + H(+)</text>
        <dbReference type="Rhea" id="RHEA:20313"/>
        <dbReference type="ChEBI" id="CHEBI:15378"/>
        <dbReference type="ChEBI" id="CHEBI:30616"/>
        <dbReference type="ChEBI" id="CHEBI:57733"/>
        <dbReference type="ChEBI" id="CHEBI:58130"/>
        <dbReference type="ChEBI" id="CHEBI:456216"/>
        <dbReference type="EC" id="2.7.1.158"/>
    </reaction>
</comment>
<dbReference type="Pfam" id="PF06090">
    <property type="entry name" value="Ins_P5_2-kin"/>
    <property type="match status" value="1"/>
</dbReference>
<protein>
    <recommendedName>
        <fullName evidence="2 7">Inositol-pentakisphosphate 2-kinase</fullName>
        <ecNumber evidence="2 7">2.7.1.158</ecNumber>
    </recommendedName>
</protein>
<gene>
    <name evidence="8" type="ORF">ABEB36_006750</name>
</gene>
<keyword evidence="5 7" id="KW-0418">Kinase</keyword>